<reference evidence="2" key="1">
    <citation type="submission" date="2023-03" db="EMBL/GenBank/DDBJ databases">
        <title>Andean soil-derived lignocellulolytic bacterial consortium as a source of novel taxa and putative plastic-active enzymes.</title>
        <authorList>
            <person name="Diaz-Garcia L."/>
            <person name="Chuvochina M."/>
            <person name="Feuerriegel G."/>
            <person name="Bunk B."/>
            <person name="Sproer C."/>
            <person name="Streit W.R."/>
            <person name="Rodriguez L.M."/>
            <person name="Overmann J."/>
            <person name="Jimenez D.J."/>
        </authorList>
    </citation>
    <scope>NUCLEOTIDE SEQUENCE</scope>
    <source>
        <strain evidence="2">MAG 7</strain>
    </source>
</reference>
<dbReference type="Gene3D" id="3.10.180.10">
    <property type="entry name" value="2,3-Dihydroxybiphenyl 1,2-Dioxygenase, domain 1"/>
    <property type="match status" value="1"/>
</dbReference>
<dbReference type="Proteomes" id="UP001220610">
    <property type="component" value="Chromosome"/>
</dbReference>
<dbReference type="EMBL" id="CP119311">
    <property type="protein sequence ID" value="WEK34750.1"/>
    <property type="molecule type" value="Genomic_DNA"/>
</dbReference>
<dbReference type="InterPro" id="IPR037523">
    <property type="entry name" value="VOC_core"/>
</dbReference>
<dbReference type="InterPro" id="IPR052164">
    <property type="entry name" value="Anthracycline_SecMetBiosynth"/>
</dbReference>
<evidence type="ECO:0000259" key="1">
    <source>
        <dbReference type="PROSITE" id="PS51819"/>
    </source>
</evidence>
<evidence type="ECO:0000313" key="2">
    <source>
        <dbReference type="EMBL" id="WEK34750.1"/>
    </source>
</evidence>
<proteinExistence type="predicted"/>
<dbReference type="AlphaFoldDB" id="A0AAJ5WQ62"/>
<gene>
    <name evidence="2" type="ORF">P0Y53_19870</name>
</gene>
<evidence type="ECO:0000313" key="3">
    <source>
        <dbReference type="Proteomes" id="UP001220610"/>
    </source>
</evidence>
<accession>A0AAJ5WQ62</accession>
<dbReference type="InterPro" id="IPR004360">
    <property type="entry name" value="Glyas_Fos-R_dOase_dom"/>
</dbReference>
<dbReference type="Pfam" id="PF00903">
    <property type="entry name" value="Glyoxalase"/>
    <property type="match status" value="1"/>
</dbReference>
<dbReference type="SUPFAM" id="SSF54593">
    <property type="entry name" value="Glyoxalase/Bleomycin resistance protein/Dihydroxybiphenyl dioxygenase"/>
    <property type="match status" value="1"/>
</dbReference>
<name>A0AAJ5WQ62_9BACT</name>
<organism evidence="2 3">
    <name type="scientific">Candidatus Pseudobacter hemicellulosilyticus</name>
    <dbReference type="NCBI Taxonomy" id="3121375"/>
    <lineage>
        <taxon>Bacteria</taxon>
        <taxon>Pseudomonadati</taxon>
        <taxon>Bacteroidota</taxon>
        <taxon>Chitinophagia</taxon>
        <taxon>Chitinophagales</taxon>
        <taxon>Chitinophagaceae</taxon>
        <taxon>Pseudobacter</taxon>
    </lineage>
</organism>
<dbReference type="PROSITE" id="PS51819">
    <property type="entry name" value="VOC"/>
    <property type="match status" value="1"/>
</dbReference>
<dbReference type="PANTHER" id="PTHR33993:SF2">
    <property type="entry name" value="VOC DOMAIN-CONTAINING PROTEIN"/>
    <property type="match status" value="1"/>
</dbReference>
<protein>
    <submittedName>
        <fullName evidence="2">VOC family protein</fullName>
    </submittedName>
</protein>
<dbReference type="PANTHER" id="PTHR33993">
    <property type="entry name" value="GLYOXALASE-RELATED"/>
    <property type="match status" value="1"/>
</dbReference>
<dbReference type="InterPro" id="IPR029068">
    <property type="entry name" value="Glyas_Bleomycin-R_OHBP_Dase"/>
</dbReference>
<sequence>MKENLSFLFEIPVKMMERAVRFYESVFNVELSRHTLDYPTGKVEMAWFPNLEDKAGVGGTLIDTPSSIAPPDGNGILVYLNSMSNDIDAELARVEREGGIILTPKTFVSKVIGYIGMFMDTEGNKVALLSRK</sequence>
<feature type="domain" description="VOC" evidence="1">
    <location>
        <begin position="4"/>
        <end position="131"/>
    </location>
</feature>